<dbReference type="PANTHER" id="PTHR11040:SF205">
    <property type="entry name" value="ZINC TRANSPORTER ZUPT"/>
    <property type="match status" value="1"/>
</dbReference>
<keyword evidence="8" id="KW-1185">Reference proteome</keyword>
<keyword evidence="2 5" id="KW-0812">Transmembrane</keyword>
<comment type="subcellular location">
    <subcellularLocation>
        <location evidence="1">Membrane</location>
        <topology evidence="1">Multi-pass membrane protein</topology>
    </subcellularLocation>
</comment>
<protein>
    <recommendedName>
        <fullName evidence="9">Zinc transporter</fullName>
    </recommendedName>
</protein>
<dbReference type="PANTHER" id="PTHR11040">
    <property type="entry name" value="ZINC/IRON TRANSPORTER"/>
    <property type="match status" value="1"/>
</dbReference>
<organism evidence="6 8">
    <name type="scientific">Tetradesmus obliquus</name>
    <name type="common">Green alga</name>
    <name type="synonym">Acutodesmus obliquus</name>
    <dbReference type="NCBI Taxonomy" id="3088"/>
    <lineage>
        <taxon>Eukaryota</taxon>
        <taxon>Viridiplantae</taxon>
        <taxon>Chlorophyta</taxon>
        <taxon>core chlorophytes</taxon>
        <taxon>Chlorophyceae</taxon>
        <taxon>CS clade</taxon>
        <taxon>Sphaeropleales</taxon>
        <taxon>Scenedesmaceae</taxon>
        <taxon>Tetradesmus</taxon>
    </lineage>
</organism>
<dbReference type="GO" id="GO:0016020">
    <property type="term" value="C:membrane"/>
    <property type="evidence" value="ECO:0007669"/>
    <property type="project" value="UniProtKB-SubCell"/>
</dbReference>
<dbReference type="InterPro" id="IPR003689">
    <property type="entry name" value="ZIP"/>
</dbReference>
<keyword evidence="3 5" id="KW-1133">Transmembrane helix</keyword>
<gene>
    <name evidence="6" type="ORF">BQ4739_LOCUS11913</name>
    <name evidence="7" type="ORF">BQ4739_LOCUS17045</name>
</gene>
<evidence type="ECO:0000256" key="2">
    <source>
        <dbReference type="ARBA" id="ARBA00022692"/>
    </source>
</evidence>
<name>A0A383W3T9_TETOB</name>
<feature type="transmembrane region" description="Helical" evidence="5">
    <location>
        <begin position="274"/>
        <end position="295"/>
    </location>
</feature>
<dbReference type="EMBL" id="FNXT01001079">
    <property type="protein sequence ID" value="SZX71799.1"/>
    <property type="molecule type" value="Genomic_DNA"/>
</dbReference>
<evidence type="ECO:0000256" key="3">
    <source>
        <dbReference type="ARBA" id="ARBA00022989"/>
    </source>
</evidence>
<feature type="transmembrane region" description="Helical" evidence="5">
    <location>
        <begin position="239"/>
        <end position="262"/>
    </location>
</feature>
<evidence type="ECO:0008006" key="9">
    <source>
        <dbReference type="Google" id="ProtNLM"/>
    </source>
</evidence>
<feature type="transmembrane region" description="Helical" evidence="5">
    <location>
        <begin position="210"/>
        <end position="233"/>
    </location>
</feature>
<evidence type="ECO:0000256" key="1">
    <source>
        <dbReference type="ARBA" id="ARBA00004141"/>
    </source>
</evidence>
<dbReference type="EMBL" id="FNXT01001265">
    <property type="protein sequence ID" value="SZX76673.1"/>
    <property type="molecule type" value="Genomic_DNA"/>
</dbReference>
<dbReference type="Pfam" id="PF02535">
    <property type="entry name" value="Zip"/>
    <property type="match status" value="1"/>
</dbReference>
<dbReference type="AlphaFoldDB" id="A0A383W3T9"/>
<evidence type="ECO:0000313" key="6">
    <source>
        <dbReference type="EMBL" id="SZX71799.1"/>
    </source>
</evidence>
<dbReference type="GO" id="GO:0005385">
    <property type="term" value="F:zinc ion transmembrane transporter activity"/>
    <property type="evidence" value="ECO:0007669"/>
    <property type="project" value="TreeGrafter"/>
</dbReference>
<evidence type="ECO:0000256" key="4">
    <source>
        <dbReference type="ARBA" id="ARBA00023136"/>
    </source>
</evidence>
<accession>A0A383W3T9</accession>
<evidence type="ECO:0000313" key="8">
    <source>
        <dbReference type="Proteomes" id="UP000256970"/>
    </source>
</evidence>
<reference evidence="6 8" key="1">
    <citation type="submission" date="2016-10" db="EMBL/GenBank/DDBJ databases">
        <authorList>
            <person name="Cai Z."/>
        </authorList>
    </citation>
    <scope>NUCLEOTIDE SEQUENCE [LARGE SCALE GENOMIC DNA]</scope>
</reference>
<sequence length="296" mass="30340">MVFVSLTEVLGDALTDLQSGGLSRTGSHAVAYAAFFGGVVLCGALDLITDLILECAAHHRQRRHNSSGSDSSSKASSEAPAVDAEVSCKLKDVDACHHHHAAGAASVVDVLSIAAGGSGSTDEIIVDVSLQDAAAAMKSSDELQLARTSLLIALALGFHNLPEGLATFVGYMSSPHLGITIAIAIAVHNLPEGIAVGVPVYFATGSRANAIWYAAISGMAEPVGALIGLAVHLSGALNLVAMGIIMSLVSGIMTGIAFRELIPRALQYDPSNRYTAHGIFAGMGIMALSLLLLGLM</sequence>
<evidence type="ECO:0000256" key="5">
    <source>
        <dbReference type="SAM" id="Phobius"/>
    </source>
</evidence>
<feature type="transmembrane region" description="Helical" evidence="5">
    <location>
        <begin position="29"/>
        <end position="53"/>
    </location>
</feature>
<dbReference type="Proteomes" id="UP000256970">
    <property type="component" value="Unassembled WGS sequence"/>
</dbReference>
<keyword evidence="4 5" id="KW-0472">Membrane</keyword>
<evidence type="ECO:0000313" key="7">
    <source>
        <dbReference type="EMBL" id="SZX76673.1"/>
    </source>
</evidence>
<dbReference type="STRING" id="3088.A0A383W3T9"/>
<proteinExistence type="predicted"/>
<feature type="transmembrane region" description="Helical" evidence="5">
    <location>
        <begin position="177"/>
        <end position="203"/>
    </location>
</feature>